<dbReference type="OMA" id="MPVQYPA"/>
<dbReference type="GO" id="GO:0005739">
    <property type="term" value="C:mitochondrion"/>
    <property type="evidence" value="ECO:0007669"/>
    <property type="project" value="UniProtKB-SubCell"/>
</dbReference>
<comment type="subcellular location">
    <subcellularLocation>
        <location evidence="2 11">Mitochondrion</location>
    </subcellularLocation>
</comment>
<dbReference type="EC" id="2.1.2.10" evidence="11"/>
<dbReference type="RefSeq" id="XP_022653061.1">
    <property type="nucleotide sequence ID" value="XM_022797326.1"/>
</dbReference>
<keyword evidence="7 11" id="KW-0809">Transit peptide</keyword>
<name>A0A7M7JVC2_VARDE</name>
<comment type="similarity">
    <text evidence="3 11">Belongs to the GcvT family.</text>
</comment>
<evidence type="ECO:0000256" key="9">
    <source>
        <dbReference type="ARBA" id="ARBA00047665"/>
    </source>
</evidence>
<dbReference type="InterPro" id="IPR029043">
    <property type="entry name" value="GcvT/YgfZ_C"/>
</dbReference>
<dbReference type="GO" id="GO:0005960">
    <property type="term" value="C:glycine cleavage complex"/>
    <property type="evidence" value="ECO:0007669"/>
    <property type="project" value="InterPro"/>
</dbReference>
<dbReference type="RefSeq" id="XP_022653060.1">
    <property type="nucleotide sequence ID" value="XM_022797325.1"/>
</dbReference>
<keyword evidence="8 11" id="KW-0496">Mitochondrion</keyword>
<evidence type="ECO:0000256" key="1">
    <source>
        <dbReference type="ARBA" id="ARBA00003631"/>
    </source>
</evidence>
<evidence type="ECO:0000256" key="3">
    <source>
        <dbReference type="ARBA" id="ARBA00008609"/>
    </source>
</evidence>
<protein>
    <recommendedName>
        <fullName evidence="11">Aminomethyltransferase</fullName>
        <ecNumber evidence="11">2.1.2.10</ecNumber>
    </recommendedName>
    <alternativeName>
        <fullName evidence="11">Glycine cleavage system T protein</fullName>
    </alternativeName>
</protein>
<dbReference type="SUPFAM" id="SSF103025">
    <property type="entry name" value="Folate-binding domain"/>
    <property type="match status" value="1"/>
</dbReference>
<dbReference type="Gene3D" id="4.10.1250.10">
    <property type="entry name" value="Aminomethyltransferase fragment"/>
    <property type="match status" value="1"/>
</dbReference>
<dbReference type="EnsemblMetazoa" id="XM_022797323">
    <property type="protein sequence ID" value="XP_022653058"/>
    <property type="gene ID" value="LOC111246928"/>
</dbReference>
<dbReference type="InterPro" id="IPR027266">
    <property type="entry name" value="TrmE/GcvT-like"/>
</dbReference>
<evidence type="ECO:0000256" key="5">
    <source>
        <dbReference type="ARBA" id="ARBA00022576"/>
    </source>
</evidence>
<evidence type="ECO:0000256" key="11">
    <source>
        <dbReference type="RuleBase" id="RU003981"/>
    </source>
</evidence>
<dbReference type="Pfam" id="PF01571">
    <property type="entry name" value="GCV_T"/>
    <property type="match status" value="1"/>
</dbReference>
<dbReference type="GeneID" id="111246928"/>
<evidence type="ECO:0000256" key="8">
    <source>
        <dbReference type="ARBA" id="ARBA00023128"/>
    </source>
</evidence>
<dbReference type="RefSeq" id="XP_022653059.1">
    <property type="nucleotide sequence ID" value="XM_022797324.1"/>
</dbReference>
<dbReference type="Gene3D" id="3.30.70.1400">
    <property type="entry name" value="Aminomethyltransferase beta-barrel domains"/>
    <property type="match status" value="1"/>
</dbReference>
<dbReference type="Gene3D" id="3.30.1360.120">
    <property type="entry name" value="Probable tRNA modification gtpase trme, domain 1"/>
    <property type="match status" value="1"/>
</dbReference>
<dbReference type="FunFam" id="4.10.1250.10:FF:000002">
    <property type="entry name" value="Aminomethyltransferase"/>
    <property type="match status" value="1"/>
</dbReference>
<evidence type="ECO:0000256" key="4">
    <source>
        <dbReference type="ARBA" id="ARBA00011690"/>
    </source>
</evidence>
<dbReference type="EnsemblMetazoa" id="XM_022797324">
    <property type="protein sequence ID" value="XP_022653059"/>
    <property type="gene ID" value="LOC111246928"/>
</dbReference>
<accession>A0A7M7JVC2</accession>
<evidence type="ECO:0000313" key="14">
    <source>
        <dbReference type="EnsemblMetazoa" id="XP_022653060"/>
    </source>
</evidence>
<proteinExistence type="inferred from homology"/>
<dbReference type="KEGG" id="vde:111246928"/>
<dbReference type="FunFam" id="2.40.30.110:FF:000002">
    <property type="entry name" value="Aminomethyltransferase"/>
    <property type="match status" value="1"/>
</dbReference>
<dbReference type="Gene3D" id="2.40.30.110">
    <property type="entry name" value="Aminomethyltransferase beta-barrel domains"/>
    <property type="match status" value="1"/>
</dbReference>
<feature type="binding site" evidence="10">
    <location>
        <position position="222"/>
    </location>
    <ligand>
        <name>substrate</name>
    </ligand>
</feature>
<dbReference type="Pfam" id="PF08669">
    <property type="entry name" value="GCV_T_C"/>
    <property type="match status" value="1"/>
</dbReference>
<dbReference type="PANTHER" id="PTHR43757:SF16">
    <property type="entry name" value="AMINOMETHYLTRANSFERASE, MITOCHONDRIAL"/>
    <property type="match status" value="1"/>
</dbReference>
<dbReference type="FunCoup" id="A0A7M7JVC2">
    <property type="interactions" value="341"/>
</dbReference>
<evidence type="ECO:0000256" key="2">
    <source>
        <dbReference type="ARBA" id="ARBA00004173"/>
    </source>
</evidence>
<dbReference type="SUPFAM" id="SSF101790">
    <property type="entry name" value="Aminomethyltransferase beta-barrel domain"/>
    <property type="match status" value="1"/>
</dbReference>
<evidence type="ECO:0000313" key="15">
    <source>
        <dbReference type="Proteomes" id="UP000594260"/>
    </source>
</evidence>
<dbReference type="GO" id="GO:0006546">
    <property type="term" value="P:glycine catabolic process"/>
    <property type="evidence" value="ECO:0007669"/>
    <property type="project" value="InterPro"/>
</dbReference>
<dbReference type="InParanoid" id="A0A7M7JVC2"/>
<dbReference type="PIRSF" id="PIRSF006487">
    <property type="entry name" value="GcvT"/>
    <property type="match status" value="1"/>
</dbReference>
<dbReference type="EnsemblMetazoa" id="XM_022797325">
    <property type="protein sequence ID" value="XP_022653060"/>
    <property type="gene ID" value="LOC111246928"/>
</dbReference>
<dbReference type="FunFam" id="3.30.70.1400:FF:000001">
    <property type="entry name" value="Aminomethyltransferase"/>
    <property type="match status" value="1"/>
</dbReference>
<comment type="subunit">
    <text evidence="4 11">The glycine cleavage system is composed of four proteins: P, T, L and H.</text>
</comment>
<feature type="domain" description="GCVT N-terminal" evidence="12">
    <location>
        <begin position="32"/>
        <end position="286"/>
    </location>
</feature>
<keyword evidence="5 11" id="KW-0032">Aminotransferase</keyword>
<dbReference type="Proteomes" id="UP000594260">
    <property type="component" value="Unplaced"/>
</dbReference>
<organism evidence="14 15">
    <name type="scientific">Varroa destructor</name>
    <name type="common">Honeybee mite</name>
    <dbReference type="NCBI Taxonomy" id="109461"/>
    <lineage>
        <taxon>Eukaryota</taxon>
        <taxon>Metazoa</taxon>
        <taxon>Ecdysozoa</taxon>
        <taxon>Arthropoda</taxon>
        <taxon>Chelicerata</taxon>
        <taxon>Arachnida</taxon>
        <taxon>Acari</taxon>
        <taxon>Parasitiformes</taxon>
        <taxon>Mesostigmata</taxon>
        <taxon>Gamasina</taxon>
        <taxon>Dermanyssoidea</taxon>
        <taxon>Varroidae</taxon>
        <taxon>Varroa</taxon>
    </lineage>
</organism>
<dbReference type="NCBIfam" id="TIGR00528">
    <property type="entry name" value="gcvT"/>
    <property type="match status" value="1"/>
</dbReference>
<reference evidence="14" key="1">
    <citation type="submission" date="2021-01" db="UniProtKB">
        <authorList>
            <consortium name="EnsemblMetazoa"/>
        </authorList>
    </citation>
    <scope>IDENTIFICATION</scope>
</reference>
<dbReference type="RefSeq" id="XP_022653062.1">
    <property type="nucleotide sequence ID" value="XM_022797327.1"/>
</dbReference>
<keyword evidence="15" id="KW-1185">Reference proteome</keyword>
<evidence type="ECO:0000259" key="12">
    <source>
        <dbReference type="Pfam" id="PF01571"/>
    </source>
</evidence>
<dbReference type="EnsemblMetazoa" id="XM_022797327">
    <property type="protein sequence ID" value="XP_022653062"/>
    <property type="gene ID" value="LOC111246928"/>
</dbReference>
<dbReference type="RefSeq" id="XP_022653063.1">
    <property type="nucleotide sequence ID" value="XM_022797328.1"/>
</dbReference>
<dbReference type="InterPro" id="IPR006223">
    <property type="entry name" value="GcvT"/>
</dbReference>
<evidence type="ECO:0000256" key="6">
    <source>
        <dbReference type="ARBA" id="ARBA00022679"/>
    </source>
</evidence>
<keyword evidence="6 11" id="KW-0808">Transferase</keyword>
<dbReference type="RefSeq" id="XP_022653058.1">
    <property type="nucleotide sequence ID" value="XM_022797323.1"/>
</dbReference>
<dbReference type="PANTHER" id="PTHR43757">
    <property type="entry name" value="AMINOMETHYLTRANSFERASE"/>
    <property type="match status" value="1"/>
</dbReference>
<evidence type="ECO:0000259" key="13">
    <source>
        <dbReference type="Pfam" id="PF08669"/>
    </source>
</evidence>
<dbReference type="GO" id="GO:0004047">
    <property type="term" value="F:aminomethyltransferase activity"/>
    <property type="evidence" value="ECO:0007669"/>
    <property type="project" value="UniProtKB-EC"/>
</dbReference>
<evidence type="ECO:0000256" key="7">
    <source>
        <dbReference type="ARBA" id="ARBA00022946"/>
    </source>
</evidence>
<dbReference type="InterPro" id="IPR006222">
    <property type="entry name" value="GCVT_N"/>
</dbReference>
<dbReference type="GO" id="GO:0008483">
    <property type="term" value="F:transaminase activity"/>
    <property type="evidence" value="ECO:0007669"/>
    <property type="project" value="UniProtKB-KW"/>
</dbReference>
<dbReference type="EnsemblMetazoa" id="XM_022797326">
    <property type="protein sequence ID" value="XP_022653061"/>
    <property type="gene ID" value="LOC111246928"/>
</dbReference>
<comment type="catalytic activity">
    <reaction evidence="9 11">
        <text>N(6)-[(R)-S(8)-aminomethyldihydrolipoyl]-L-lysyl-[protein] + (6S)-5,6,7,8-tetrahydrofolate = N(6)-[(R)-dihydrolipoyl]-L-lysyl-[protein] + (6R)-5,10-methylene-5,6,7,8-tetrahydrofolate + NH4(+)</text>
        <dbReference type="Rhea" id="RHEA:16945"/>
        <dbReference type="Rhea" id="RHEA-COMP:10475"/>
        <dbReference type="Rhea" id="RHEA-COMP:10492"/>
        <dbReference type="ChEBI" id="CHEBI:15636"/>
        <dbReference type="ChEBI" id="CHEBI:28938"/>
        <dbReference type="ChEBI" id="CHEBI:57453"/>
        <dbReference type="ChEBI" id="CHEBI:83100"/>
        <dbReference type="ChEBI" id="CHEBI:83143"/>
        <dbReference type="EC" id="2.1.2.10"/>
    </reaction>
</comment>
<dbReference type="EnsemblMetazoa" id="XM_022797328">
    <property type="protein sequence ID" value="XP_022653063"/>
    <property type="gene ID" value="LOC111246928"/>
</dbReference>
<dbReference type="AlphaFoldDB" id="A0A7M7JVC2"/>
<dbReference type="InterPro" id="IPR013977">
    <property type="entry name" value="GcvT_C"/>
</dbReference>
<evidence type="ECO:0000256" key="10">
    <source>
        <dbReference type="PIRSR" id="PIRSR006487-1"/>
    </source>
</evidence>
<dbReference type="NCBIfam" id="NF001567">
    <property type="entry name" value="PRK00389.1"/>
    <property type="match status" value="1"/>
</dbReference>
<dbReference type="OrthoDB" id="10263536at2759"/>
<dbReference type="InterPro" id="IPR028896">
    <property type="entry name" value="GcvT/YgfZ/DmdA"/>
</dbReference>
<feature type="domain" description="Aminomethyltransferase C-terminal" evidence="13">
    <location>
        <begin position="310"/>
        <end position="387"/>
    </location>
</feature>
<sequence length="393" mass="42620">MLSRCVSTFGRHSTGRWGIRALSTKAPLKTPLYDFHVNHGGKMVPFAGYSMPVEYAGLSISASHVHTRNHVSVFDVSHMLQSKLHGNERVDFIESLVVADVKGLKPNAGTLTVYTTPSGGIIDDLIVSSTPEYLYIVSNAGCVEKDLKHVRANLRKWKDVELEIITDHVLLAVQGPQTATVLSNLVSCNMNELKFMDTTLCDVAGVPCRVTRCGYTGEDGVEISIPSVKANDVIKALLASKDGDVKMAGLGARDTLRLEAGLCLYGNDINETTSPIEAGLAFTVGKRRRTEGGFPGHDVIMQQLKEKPNRRRVGFRLEAGAPARHGADILHSGQKIGEVTSGAPSPSLGYNIAMGYVPTFLSKNGTQLTIKVRNKEVKATVVKMPFVSTHYFT</sequence>
<comment type="function">
    <text evidence="1 11">The glycine cleavage system catalyzes the degradation of glycine.</text>
</comment>